<name>A0ABQ9WWQ7_9EUKA</name>
<keyword evidence="2" id="KW-1185">Reference proteome</keyword>
<organism evidence="1 2">
    <name type="scientific">Blattamonas nauphoetae</name>
    <dbReference type="NCBI Taxonomy" id="2049346"/>
    <lineage>
        <taxon>Eukaryota</taxon>
        <taxon>Metamonada</taxon>
        <taxon>Preaxostyla</taxon>
        <taxon>Oxymonadida</taxon>
        <taxon>Blattamonas</taxon>
    </lineage>
</organism>
<proteinExistence type="predicted"/>
<dbReference type="EMBL" id="JARBJD010000407">
    <property type="protein sequence ID" value="KAK2942460.1"/>
    <property type="molecule type" value="Genomic_DNA"/>
</dbReference>
<evidence type="ECO:0000313" key="2">
    <source>
        <dbReference type="Proteomes" id="UP001281761"/>
    </source>
</evidence>
<sequence length="152" mass="16229">MQEPRYPLPKHKLVESISVARVRPRTSKGITDLLLPQASPTCNCKRPCTTTHGIKKELQNLSILPVSGPAAGSTPGGALPSISLSFRLATILPPEPRDFDFSKGPDEAIKLPPIPKIDVSSKIQLRAFLTAAILVYTIRAGITAAAGTRLAL</sequence>
<comment type="caution">
    <text evidence="1">The sequence shown here is derived from an EMBL/GenBank/DDBJ whole genome shotgun (WGS) entry which is preliminary data.</text>
</comment>
<protein>
    <submittedName>
        <fullName evidence="1">Uncharacterized protein</fullName>
    </submittedName>
</protein>
<evidence type="ECO:0000313" key="1">
    <source>
        <dbReference type="EMBL" id="KAK2942460.1"/>
    </source>
</evidence>
<dbReference type="Proteomes" id="UP001281761">
    <property type="component" value="Unassembled WGS sequence"/>
</dbReference>
<gene>
    <name evidence="1" type="ORF">BLNAU_22626</name>
</gene>
<accession>A0ABQ9WWQ7</accession>
<reference evidence="1 2" key="1">
    <citation type="journal article" date="2022" name="bioRxiv">
        <title>Genomics of Preaxostyla Flagellates Illuminates Evolutionary Transitions and the Path Towards Mitochondrial Loss.</title>
        <authorList>
            <person name="Novak L.V.F."/>
            <person name="Treitli S.C."/>
            <person name="Pyrih J."/>
            <person name="Halakuc P."/>
            <person name="Pipaliya S.V."/>
            <person name="Vacek V."/>
            <person name="Brzon O."/>
            <person name="Soukal P."/>
            <person name="Eme L."/>
            <person name="Dacks J.B."/>
            <person name="Karnkowska A."/>
            <person name="Elias M."/>
            <person name="Hampl V."/>
        </authorList>
    </citation>
    <scope>NUCLEOTIDE SEQUENCE [LARGE SCALE GENOMIC DNA]</scope>
    <source>
        <strain evidence="1">NAU3</strain>
        <tissue evidence="1">Gut</tissue>
    </source>
</reference>